<dbReference type="InterPro" id="IPR014757">
    <property type="entry name" value="Tscrpt_reg_IclR_C"/>
</dbReference>
<evidence type="ECO:0000256" key="1">
    <source>
        <dbReference type="ARBA" id="ARBA00023015"/>
    </source>
</evidence>
<dbReference type="Pfam" id="PF01614">
    <property type="entry name" value="IclR_C"/>
    <property type="match status" value="1"/>
</dbReference>
<evidence type="ECO:0000256" key="2">
    <source>
        <dbReference type="ARBA" id="ARBA00023125"/>
    </source>
</evidence>
<keyword evidence="3" id="KW-0804">Transcription</keyword>
<dbReference type="SUPFAM" id="SSF46785">
    <property type="entry name" value="Winged helix' DNA-binding domain"/>
    <property type="match status" value="1"/>
</dbReference>
<evidence type="ECO:0000259" key="5">
    <source>
        <dbReference type="PROSITE" id="PS51078"/>
    </source>
</evidence>
<gene>
    <name evidence="6" type="ORF">CLV43_102239</name>
</gene>
<evidence type="ECO:0000259" key="4">
    <source>
        <dbReference type="PROSITE" id="PS51077"/>
    </source>
</evidence>
<dbReference type="SMART" id="SM00346">
    <property type="entry name" value="HTH_ICLR"/>
    <property type="match status" value="1"/>
</dbReference>
<feature type="domain" description="IclR-ED" evidence="5">
    <location>
        <begin position="79"/>
        <end position="262"/>
    </location>
</feature>
<dbReference type="Gene3D" id="1.10.10.10">
    <property type="entry name" value="Winged helix-like DNA-binding domain superfamily/Winged helix DNA-binding domain"/>
    <property type="match status" value="1"/>
</dbReference>
<evidence type="ECO:0000256" key="3">
    <source>
        <dbReference type="ARBA" id="ARBA00023163"/>
    </source>
</evidence>
<feature type="domain" description="HTH iclR-type" evidence="4">
    <location>
        <begin position="17"/>
        <end position="78"/>
    </location>
</feature>
<comment type="caution">
    <text evidence="6">The sequence shown here is derived from an EMBL/GenBank/DDBJ whole genome shotgun (WGS) entry which is preliminary data.</text>
</comment>
<evidence type="ECO:0000313" key="7">
    <source>
        <dbReference type="Proteomes" id="UP000239494"/>
    </source>
</evidence>
<proteinExistence type="predicted"/>
<accession>A0A2T0TG87</accession>
<dbReference type="RefSeq" id="WP_106186799.1">
    <property type="nucleotide sequence ID" value="NZ_PVTF01000002.1"/>
</dbReference>
<dbReference type="GO" id="GO:0045892">
    <property type="term" value="P:negative regulation of DNA-templated transcription"/>
    <property type="evidence" value="ECO:0007669"/>
    <property type="project" value="TreeGrafter"/>
</dbReference>
<sequence>MPEDPPAPRGRKPARGEPVVDRALRLLAAFREKGDALSLGRLSERAGLPKATTLRLARRLAEWGALERTDDGDFVIGLRLLEVASLSPRGHGLREAVLPFMEDLHHATGQHVLLAVREDREAVLVERLSAHRAGTVLYRVGGRIPLHATGVGLVLLAHAPADLQEAVLDGELSLPDEPQDLTADELRRTLARVRRDGVAVASLRRPEAMSSVAAPIHDSRRAVVAALSVVAPTASVRAAALAPAVVAVARAASRALQRDGARTGPSPDRFDG</sequence>
<dbReference type="GO" id="GO:0003677">
    <property type="term" value="F:DNA binding"/>
    <property type="evidence" value="ECO:0007669"/>
    <property type="project" value="UniProtKB-KW"/>
</dbReference>
<dbReference type="EMBL" id="PVTF01000002">
    <property type="protein sequence ID" value="PRY44674.1"/>
    <property type="molecule type" value="Genomic_DNA"/>
</dbReference>
<dbReference type="Pfam" id="PF09339">
    <property type="entry name" value="HTH_IclR"/>
    <property type="match status" value="1"/>
</dbReference>
<keyword evidence="2" id="KW-0238">DNA-binding</keyword>
<evidence type="ECO:0000313" key="6">
    <source>
        <dbReference type="EMBL" id="PRY44674.1"/>
    </source>
</evidence>
<dbReference type="InterPro" id="IPR050707">
    <property type="entry name" value="HTH_MetabolicPath_Reg"/>
</dbReference>
<dbReference type="PROSITE" id="PS51077">
    <property type="entry name" value="HTH_ICLR"/>
    <property type="match status" value="1"/>
</dbReference>
<organism evidence="6 7">
    <name type="scientific">Umezawaea tangerina</name>
    <dbReference type="NCBI Taxonomy" id="84725"/>
    <lineage>
        <taxon>Bacteria</taxon>
        <taxon>Bacillati</taxon>
        <taxon>Actinomycetota</taxon>
        <taxon>Actinomycetes</taxon>
        <taxon>Pseudonocardiales</taxon>
        <taxon>Pseudonocardiaceae</taxon>
        <taxon>Umezawaea</taxon>
    </lineage>
</organism>
<reference evidence="6 7" key="1">
    <citation type="submission" date="2018-03" db="EMBL/GenBank/DDBJ databases">
        <title>Genomic Encyclopedia of Archaeal and Bacterial Type Strains, Phase II (KMG-II): from individual species to whole genera.</title>
        <authorList>
            <person name="Goeker M."/>
        </authorList>
    </citation>
    <scope>NUCLEOTIDE SEQUENCE [LARGE SCALE GENOMIC DNA]</scope>
    <source>
        <strain evidence="6 7">DSM 44720</strain>
    </source>
</reference>
<dbReference type="InterPro" id="IPR005471">
    <property type="entry name" value="Tscrpt_reg_IclR_N"/>
</dbReference>
<dbReference type="OrthoDB" id="60629at2"/>
<dbReference type="PROSITE" id="PS51078">
    <property type="entry name" value="ICLR_ED"/>
    <property type="match status" value="1"/>
</dbReference>
<protein>
    <submittedName>
        <fullName evidence="6">IclR family transcriptional regulator</fullName>
    </submittedName>
</protein>
<dbReference type="Proteomes" id="UP000239494">
    <property type="component" value="Unassembled WGS sequence"/>
</dbReference>
<dbReference type="SUPFAM" id="SSF55781">
    <property type="entry name" value="GAF domain-like"/>
    <property type="match status" value="1"/>
</dbReference>
<keyword evidence="7" id="KW-1185">Reference proteome</keyword>
<dbReference type="PANTHER" id="PTHR30136">
    <property type="entry name" value="HELIX-TURN-HELIX TRANSCRIPTIONAL REGULATOR, ICLR FAMILY"/>
    <property type="match status" value="1"/>
</dbReference>
<dbReference type="AlphaFoldDB" id="A0A2T0TG87"/>
<keyword evidence="1" id="KW-0805">Transcription regulation</keyword>
<dbReference type="InterPro" id="IPR029016">
    <property type="entry name" value="GAF-like_dom_sf"/>
</dbReference>
<name>A0A2T0TG87_9PSEU</name>
<dbReference type="PANTHER" id="PTHR30136:SF24">
    <property type="entry name" value="HTH-TYPE TRANSCRIPTIONAL REPRESSOR ALLR"/>
    <property type="match status" value="1"/>
</dbReference>
<dbReference type="InterPro" id="IPR036390">
    <property type="entry name" value="WH_DNA-bd_sf"/>
</dbReference>
<dbReference type="InterPro" id="IPR036388">
    <property type="entry name" value="WH-like_DNA-bd_sf"/>
</dbReference>
<dbReference type="Gene3D" id="3.30.450.40">
    <property type="match status" value="1"/>
</dbReference>
<dbReference type="GO" id="GO:0003700">
    <property type="term" value="F:DNA-binding transcription factor activity"/>
    <property type="evidence" value="ECO:0007669"/>
    <property type="project" value="TreeGrafter"/>
</dbReference>